<feature type="transmembrane region" description="Helical" evidence="1">
    <location>
        <begin position="91"/>
        <end position="111"/>
    </location>
</feature>
<reference evidence="2 3" key="1">
    <citation type="journal article" date="2008" name="Int. J. Syst. Evol. Microbiol.">
        <title>Neptunomonas japonica sp. nov., an Osedax japonicus symbiont-like bacterium isolated from sediment adjacent to sperm whale carcasses off Kagoshima, Japan.</title>
        <authorList>
            <person name="Miyazaki M."/>
            <person name="Nogi Y."/>
            <person name="Fujiwara Y."/>
            <person name="Kawato M."/>
            <person name="Kubokawa K."/>
            <person name="Horikoshi K."/>
        </authorList>
    </citation>
    <scope>NUCLEOTIDE SEQUENCE [LARGE SCALE GENOMIC DNA]</scope>
    <source>
        <strain evidence="2 3">JAMM 1380</strain>
    </source>
</reference>
<evidence type="ECO:0000313" key="2">
    <source>
        <dbReference type="EMBL" id="BBB29634.1"/>
    </source>
</evidence>
<dbReference type="AlphaFoldDB" id="A0A7R6PBV8"/>
<keyword evidence="1" id="KW-1133">Transmembrane helix</keyword>
<dbReference type="KEGG" id="njp:NEJAP_1683"/>
<name>A0A7R6PBV8_9GAMM</name>
<keyword evidence="3" id="KW-1185">Reference proteome</keyword>
<dbReference type="RefSeq" id="WP_201350235.1">
    <property type="nucleotide sequence ID" value="NZ_AP014546.1"/>
</dbReference>
<organism evidence="2 3">
    <name type="scientific">Neptunomonas japonica JAMM 1380</name>
    <dbReference type="NCBI Taxonomy" id="1441457"/>
    <lineage>
        <taxon>Bacteria</taxon>
        <taxon>Pseudomonadati</taxon>
        <taxon>Pseudomonadota</taxon>
        <taxon>Gammaproteobacteria</taxon>
        <taxon>Oceanospirillales</taxon>
        <taxon>Oceanospirillaceae</taxon>
        <taxon>Neptunomonas</taxon>
    </lineage>
</organism>
<protein>
    <recommendedName>
        <fullName evidence="4">Anti-sigma factor</fullName>
    </recommendedName>
</protein>
<accession>A0A7R6PBV8</accession>
<keyword evidence="1" id="KW-0472">Membrane</keyword>
<sequence>MSGCMRYRRKDIQEYLAQQYVLGHLSSRVKRRVEVLIKHDQAFEKVVYKWQAHLATLMHSVADEKPPKRVWKALERQSGRTSAPFNGLASLWRYAGVMSFVMLCAVSLLLLQQLQKPVVSHQNMPGYLAVMSTPEKPQTTAFVLTAYQGEKPGQSVLKLQWEQTQSEQARARFNPDELRLWSIERDTGNRSEIGRLSSLTADNVLTKEAWLKIKNSAELQISLGGEIVYQGPCLQLTKWQES</sequence>
<dbReference type="EMBL" id="AP014546">
    <property type="protein sequence ID" value="BBB29634.1"/>
    <property type="molecule type" value="Genomic_DNA"/>
</dbReference>
<evidence type="ECO:0000256" key="1">
    <source>
        <dbReference type="SAM" id="Phobius"/>
    </source>
</evidence>
<keyword evidence="1" id="KW-0812">Transmembrane</keyword>
<evidence type="ECO:0000313" key="3">
    <source>
        <dbReference type="Proteomes" id="UP000595332"/>
    </source>
</evidence>
<gene>
    <name evidence="2" type="ORF">NEJAP_1683</name>
</gene>
<evidence type="ECO:0008006" key="4">
    <source>
        <dbReference type="Google" id="ProtNLM"/>
    </source>
</evidence>
<proteinExistence type="predicted"/>
<dbReference type="Proteomes" id="UP000595332">
    <property type="component" value="Chromosome"/>
</dbReference>